<dbReference type="STRING" id="1257118.L8GPP5"/>
<name>L8GPP5_ACACF</name>
<accession>L8GPP5</accession>
<dbReference type="InterPro" id="IPR027417">
    <property type="entry name" value="P-loop_NTPase"/>
</dbReference>
<dbReference type="EMBL" id="KB008036">
    <property type="protein sequence ID" value="ELR15134.1"/>
    <property type="molecule type" value="Genomic_DNA"/>
</dbReference>
<evidence type="ECO:0000313" key="2">
    <source>
        <dbReference type="Proteomes" id="UP000011083"/>
    </source>
</evidence>
<dbReference type="Gene3D" id="3.40.50.300">
    <property type="entry name" value="P-loop containing nucleotide triphosphate hydrolases"/>
    <property type="match status" value="1"/>
</dbReference>
<sequence>MASSSSSSSTTSTAALRAQVRPHPTLPGEVEFVSKDALLSFDQGFFVAVKGIQLLRQHNRRTTIVSIAGPSGAGKTSIAKKIAEVIPKSLVVSLDNYLDGSRVVEENYDDYRLVDFELLGTPLIRPHARTGWTVELGSGTDSEGWEYSFTWGDMFAWQPKSSKKTLVRRRKWVKTTAVEDVTTAMTQLSTVAGMSLRSHTKPSA</sequence>
<dbReference type="Proteomes" id="UP000011083">
    <property type="component" value="Unassembled WGS sequence"/>
</dbReference>
<keyword evidence="1" id="KW-0418">Kinase</keyword>
<keyword evidence="1" id="KW-0808">Transferase</keyword>
<dbReference type="AlphaFoldDB" id="L8GPP5"/>
<gene>
    <name evidence="1" type="ORF">ACA1_216360</name>
</gene>
<dbReference type="RefSeq" id="XP_004337147.1">
    <property type="nucleotide sequence ID" value="XM_004337099.1"/>
</dbReference>
<organism evidence="1 2">
    <name type="scientific">Acanthamoeba castellanii (strain ATCC 30010 / Neff)</name>
    <dbReference type="NCBI Taxonomy" id="1257118"/>
    <lineage>
        <taxon>Eukaryota</taxon>
        <taxon>Amoebozoa</taxon>
        <taxon>Discosea</taxon>
        <taxon>Longamoebia</taxon>
        <taxon>Centramoebida</taxon>
        <taxon>Acanthamoebidae</taxon>
        <taxon>Acanthamoeba</taxon>
    </lineage>
</organism>
<dbReference type="GO" id="GO:0016301">
    <property type="term" value="F:kinase activity"/>
    <property type="evidence" value="ECO:0007669"/>
    <property type="project" value="UniProtKB-KW"/>
</dbReference>
<protein>
    <submittedName>
        <fullName evidence="1">Uridine kinase</fullName>
    </submittedName>
</protein>
<dbReference type="VEuPathDB" id="AmoebaDB:ACA1_216360"/>
<evidence type="ECO:0000313" key="1">
    <source>
        <dbReference type="EMBL" id="ELR15134.1"/>
    </source>
</evidence>
<proteinExistence type="predicted"/>
<dbReference type="KEGG" id="acan:ACA1_216360"/>
<dbReference type="GeneID" id="14915649"/>
<reference evidence="1 2" key="1">
    <citation type="journal article" date="2013" name="Genome Biol.">
        <title>Genome of Acanthamoeba castellanii highlights extensive lateral gene transfer and early evolution of tyrosine kinase signaling.</title>
        <authorList>
            <person name="Clarke M."/>
            <person name="Lohan A.J."/>
            <person name="Liu B."/>
            <person name="Lagkouvardos I."/>
            <person name="Roy S."/>
            <person name="Zafar N."/>
            <person name="Bertelli C."/>
            <person name="Schilde C."/>
            <person name="Kianianmomeni A."/>
            <person name="Burglin T.R."/>
            <person name="Frech C."/>
            <person name="Turcotte B."/>
            <person name="Kopec K.O."/>
            <person name="Synnott J.M."/>
            <person name="Choo C."/>
            <person name="Paponov I."/>
            <person name="Finkler A."/>
            <person name="Soon Heng Tan C."/>
            <person name="Hutchins A.P."/>
            <person name="Weinmeier T."/>
            <person name="Rattei T."/>
            <person name="Chu J.S."/>
            <person name="Gimenez G."/>
            <person name="Irimia M."/>
            <person name="Rigden D.J."/>
            <person name="Fitzpatrick D.A."/>
            <person name="Lorenzo-Morales J."/>
            <person name="Bateman A."/>
            <person name="Chiu C.H."/>
            <person name="Tang P."/>
            <person name="Hegemann P."/>
            <person name="Fromm H."/>
            <person name="Raoult D."/>
            <person name="Greub G."/>
            <person name="Miranda-Saavedra D."/>
            <person name="Chen N."/>
            <person name="Nash P."/>
            <person name="Ginger M.L."/>
            <person name="Horn M."/>
            <person name="Schaap P."/>
            <person name="Caler L."/>
            <person name="Loftus B."/>
        </authorList>
    </citation>
    <scope>NUCLEOTIDE SEQUENCE [LARGE SCALE GENOMIC DNA]</scope>
    <source>
        <strain evidence="1 2">Neff</strain>
    </source>
</reference>
<keyword evidence="2" id="KW-1185">Reference proteome</keyword>
<dbReference type="SUPFAM" id="SSF52540">
    <property type="entry name" value="P-loop containing nucleoside triphosphate hydrolases"/>
    <property type="match status" value="1"/>
</dbReference>
<dbReference type="OrthoDB" id="10257085at2759"/>